<dbReference type="UniPathway" id="UPA00219"/>
<comment type="caution">
    <text evidence="15">The sequence shown here is derived from an EMBL/GenBank/DDBJ whole genome shotgun (WGS) entry which is preliminary data.</text>
</comment>
<evidence type="ECO:0000256" key="5">
    <source>
        <dbReference type="ARBA" id="ARBA00022645"/>
    </source>
</evidence>
<dbReference type="GO" id="GO:0009002">
    <property type="term" value="F:serine-type D-Ala-D-Ala carboxypeptidase activity"/>
    <property type="evidence" value="ECO:0007669"/>
    <property type="project" value="UniProtKB-EC"/>
</dbReference>
<dbReference type="Gene3D" id="3.40.710.10">
    <property type="entry name" value="DD-peptidase/beta-lactamase superfamily"/>
    <property type="match status" value="1"/>
</dbReference>
<keyword evidence="9" id="KW-0133">Cell shape</keyword>
<dbReference type="Gene3D" id="2.60.410.10">
    <property type="entry name" value="D-Ala-D-Ala carboxypeptidase, C-terminal domain"/>
    <property type="match status" value="1"/>
</dbReference>
<dbReference type="EC" id="3.4.16.4" evidence="4"/>
<evidence type="ECO:0000256" key="6">
    <source>
        <dbReference type="ARBA" id="ARBA00022670"/>
    </source>
</evidence>
<protein>
    <recommendedName>
        <fullName evidence="4">serine-type D-Ala-D-Ala carboxypeptidase</fullName>
        <ecNumber evidence="4">3.4.16.4</ecNumber>
    </recommendedName>
</protein>
<comment type="pathway">
    <text evidence="2">Cell wall biogenesis; peptidoglycan biosynthesis.</text>
</comment>
<dbReference type="GO" id="GO:0009252">
    <property type="term" value="P:peptidoglycan biosynthetic process"/>
    <property type="evidence" value="ECO:0007669"/>
    <property type="project" value="UniProtKB-UniPathway"/>
</dbReference>
<accession>A0A645AQM7</accession>
<organism evidence="15">
    <name type="scientific">bioreactor metagenome</name>
    <dbReference type="NCBI Taxonomy" id="1076179"/>
    <lineage>
        <taxon>unclassified sequences</taxon>
        <taxon>metagenomes</taxon>
        <taxon>ecological metagenomes</taxon>
    </lineage>
</organism>
<dbReference type="PRINTS" id="PR00725">
    <property type="entry name" value="DADACBPTASE1"/>
</dbReference>
<evidence type="ECO:0000256" key="3">
    <source>
        <dbReference type="ARBA" id="ARBA00007164"/>
    </source>
</evidence>
<dbReference type="GO" id="GO:0008360">
    <property type="term" value="P:regulation of cell shape"/>
    <property type="evidence" value="ECO:0007669"/>
    <property type="project" value="UniProtKB-KW"/>
</dbReference>
<evidence type="ECO:0000256" key="12">
    <source>
        <dbReference type="ARBA" id="ARBA00034000"/>
    </source>
</evidence>
<dbReference type="SUPFAM" id="SSF56601">
    <property type="entry name" value="beta-lactamase/transpeptidase-like"/>
    <property type="match status" value="1"/>
</dbReference>
<evidence type="ECO:0000256" key="8">
    <source>
        <dbReference type="ARBA" id="ARBA00022801"/>
    </source>
</evidence>
<dbReference type="EMBL" id="VSSQ01015252">
    <property type="protein sequence ID" value="MPM55389.1"/>
    <property type="molecule type" value="Genomic_DNA"/>
</dbReference>
<keyword evidence="11" id="KW-0961">Cell wall biogenesis/degradation</keyword>
<comment type="similarity">
    <text evidence="3">Belongs to the peptidase S11 family.</text>
</comment>
<sequence length="402" mass="44281">MKKRIISILLALALMCGTNLSMAATADGFSTAKGAVLIEAASGRVLYEKDSHEKLLNASTTKIMTAILTLEQDGLDDVFVVDPSAIMVEGSSMGLQPGDQVTLRTLVWGMLLASGNDAANAAAVRIDKRIDAFVARMNAKANEIGMTDTRFSSPSGLETGEHYTTAYDLALLSRYALQNDDFSEMVRSKSAKLYYGNPPYHRWLTNHNRLLWQSEDCIGIKTGFTKAAGRCLVSAAERNGLTLIAVTLNCPNDFGVHKTVYDQSFEALEFVEFEDMLGQLSVPVTGSTEQRVGVKALWAPGAYLTAQERTHVRLSIALERFIYAPVPQGQVVGKATVMLDDQPLSVTPLVTAQERPARFPETRSIIQRVKDFFAFPQNYRFPLNERWDPNLEQKKQTAKGES</sequence>
<keyword evidence="6" id="KW-0645">Protease</keyword>
<feature type="domain" description="Peptidase S11 D-alanyl-D-alanine carboxypeptidase A N-terminal" evidence="13">
    <location>
        <begin position="30"/>
        <end position="251"/>
    </location>
</feature>
<dbReference type="InterPro" id="IPR018044">
    <property type="entry name" value="Peptidase_S11"/>
</dbReference>
<dbReference type="InterPro" id="IPR015956">
    <property type="entry name" value="Peniciliin-bd_prot_C_sf"/>
</dbReference>
<comment type="catalytic activity">
    <reaction evidence="12">
        <text>Preferential cleavage: (Ac)2-L-Lys-D-Ala-|-D-Ala. Also transpeptidation of peptidyl-alanyl moieties that are N-acyl substituents of D-alanine.</text>
        <dbReference type="EC" id="3.4.16.4"/>
    </reaction>
</comment>
<evidence type="ECO:0000259" key="13">
    <source>
        <dbReference type="Pfam" id="PF00768"/>
    </source>
</evidence>
<dbReference type="SUPFAM" id="SSF69189">
    <property type="entry name" value="Penicillin-binding protein associated domain"/>
    <property type="match status" value="1"/>
</dbReference>
<keyword evidence="5 15" id="KW-0121">Carboxypeptidase</keyword>
<dbReference type="GO" id="GO:0006508">
    <property type="term" value="P:proteolysis"/>
    <property type="evidence" value="ECO:0007669"/>
    <property type="project" value="UniProtKB-KW"/>
</dbReference>
<dbReference type="PANTHER" id="PTHR21581">
    <property type="entry name" value="D-ALANYL-D-ALANINE CARBOXYPEPTIDASE"/>
    <property type="match status" value="1"/>
</dbReference>
<dbReference type="Pfam" id="PF07943">
    <property type="entry name" value="PBP5_C"/>
    <property type="match status" value="1"/>
</dbReference>
<reference evidence="15" key="1">
    <citation type="submission" date="2019-08" db="EMBL/GenBank/DDBJ databases">
        <authorList>
            <person name="Kucharzyk K."/>
            <person name="Murdoch R.W."/>
            <person name="Higgins S."/>
            <person name="Loffler F."/>
        </authorList>
    </citation>
    <scope>NUCLEOTIDE SEQUENCE</scope>
</reference>
<dbReference type="Pfam" id="PF00768">
    <property type="entry name" value="Peptidase_S11"/>
    <property type="match status" value="1"/>
</dbReference>
<dbReference type="PANTHER" id="PTHR21581:SF33">
    <property type="entry name" value="D-ALANYL-D-ALANINE CARBOXYPEPTIDASE DACB"/>
    <property type="match status" value="1"/>
</dbReference>
<evidence type="ECO:0000256" key="1">
    <source>
        <dbReference type="ARBA" id="ARBA00003217"/>
    </source>
</evidence>
<name>A0A645AQM7_9ZZZZ</name>
<evidence type="ECO:0000256" key="2">
    <source>
        <dbReference type="ARBA" id="ARBA00004752"/>
    </source>
</evidence>
<keyword evidence="7" id="KW-0732">Signal</keyword>
<dbReference type="InterPro" id="IPR037167">
    <property type="entry name" value="Peptidase_S11_C_sf"/>
</dbReference>
<dbReference type="AlphaFoldDB" id="A0A645AQM7"/>
<proteinExistence type="inferred from homology"/>
<evidence type="ECO:0000256" key="11">
    <source>
        <dbReference type="ARBA" id="ARBA00023316"/>
    </source>
</evidence>
<comment type="function">
    <text evidence="1">Removes C-terminal D-alanyl residues from sugar-peptide cell wall precursors.</text>
</comment>
<dbReference type="GO" id="GO:0071555">
    <property type="term" value="P:cell wall organization"/>
    <property type="evidence" value="ECO:0007669"/>
    <property type="project" value="UniProtKB-KW"/>
</dbReference>
<evidence type="ECO:0000256" key="4">
    <source>
        <dbReference type="ARBA" id="ARBA00012448"/>
    </source>
</evidence>
<keyword evidence="8 15" id="KW-0378">Hydrolase</keyword>
<gene>
    <name evidence="15" type="primary">dacB_10</name>
    <name evidence="15" type="ORF">SDC9_102185</name>
</gene>
<dbReference type="InterPro" id="IPR012338">
    <property type="entry name" value="Beta-lactam/transpept-like"/>
</dbReference>
<evidence type="ECO:0000313" key="15">
    <source>
        <dbReference type="EMBL" id="MPM55389.1"/>
    </source>
</evidence>
<dbReference type="InterPro" id="IPR001967">
    <property type="entry name" value="Peptidase_S11_N"/>
</dbReference>
<evidence type="ECO:0000259" key="14">
    <source>
        <dbReference type="Pfam" id="PF07943"/>
    </source>
</evidence>
<feature type="domain" description="Peptidase S11 D-Ala-D-Ala carboxypeptidase A C-terminal" evidence="14">
    <location>
        <begin position="304"/>
        <end position="355"/>
    </location>
</feature>
<evidence type="ECO:0000256" key="9">
    <source>
        <dbReference type="ARBA" id="ARBA00022960"/>
    </source>
</evidence>
<evidence type="ECO:0000256" key="7">
    <source>
        <dbReference type="ARBA" id="ARBA00022729"/>
    </source>
</evidence>
<evidence type="ECO:0000256" key="10">
    <source>
        <dbReference type="ARBA" id="ARBA00022984"/>
    </source>
</evidence>
<dbReference type="InterPro" id="IPR012907">
    <property type="entry name" value="Peptidase_S11_C"/>
</dbReference>
<keyword evidence="10" id="KW-0573">Peptidoglycan synthesis</keyword>